<evidence type="ECO:0000313" key="1">
    <source>
        <dbReference type="EMBL" id="PQB03674.1"/>
    </source>
</evidence>
<name>A0A2S7KM20_9FLAO</name>
<protein>
    <submittedName>
        <fullName evidence="1">Gliding motility protein GldC</fullName>
    </submittedName>
</protein>
<gene>
    <name evidence="1" type="ORF">BST85_01220</name>
</gene>
<comment type="caution">
    <text evidence="1">The sequence shown here is derived from an EMBL/GenBank/DDBJ whole genome shotgun (WGS) entry which is preliminary data.</text>
</comment>
<proteinExistence type="predicted"/>
<dbReference type="EMBL" id="MQUB01000001">
    <property type="protein sequence ID" value="PQB03674.1"/>
    <property type="molecule type" value="Genomic_DNA"/>
</dbReference>
<dbReference type="NCBIfam" id="TIGR03515">
    <property type="entry name" value="GldC"/>
    <property type="match status" value="1"/>
</dbReference>
<accession>A0A2S7KM20</accession>
<organism evidence="1 2">
    <name type="scientific">Aureitalea marina</name>
    <dbReference type="NCBI Taxonomy" id="930804"/>
    <lineage>
        <taxon>Bacteria</taxon>
        <taxon>Pseudomonadati</taxon>
        <taxon>Bacteroidota</taxon>
        <taxon>Flavobacteriia</taxon>
        <taxon>Flavobacteriales</taxon>
        <taxon>Flavobacteriaceae</taxon>
        <taxon>Aureitalea</taxon>
    </lineage>
</organism>
<dbReference type="InterPro" id="IPR019854">
    <property type="entry name" value="Motility-assoc_prot_GldC"/>
</dbReference>
<sequence length="112" mass="12879">MAAHQSKIEIEVQLDENKIPEKLNWSAPDGGVNNEESKAVLLSVWDHKAQEALRIDLWTKDMPLDEMKVFFHQTLTAMSDTFERATGDQKMSATMRDFCDYFAEKLELGRKS</sequence>
<dbReference type="AlphaFoldDB" id="A0A2S7KM20"/>
<dbReference type="Proteomes" id="UP000239800">
    <property type="component" value="Unassembled WGS sequence"/>
</dbReference>
<evidence type="ECO:0000313" key="2">
    <source>
        <dbReference type="Proteomes" id="UP000239800"/>
    </source>
</evidence>
<dbReference type="RefSeq" id="WP_181039930.1">
    <property type="nucleotide sequence ID" value="NZ_MQUB01000001.1"/>
</dbReference>
<dbReference type="Pfam" id="PF19937">
    <property type="entry name" value="GldC-like"/>
    <property type="match status" value="1"/>
</dbReference>
<keyword evidence="2" id="KW-1185">Reference proteome</keyword>
<reference evidence="1 2" key="1">
    <citation type="submission" date="2016-11" db="EMBL/GenBank/DDBJ databases">
        <title>Trade-off between light-utilization and light-protection in marine flavobacteria.</title>
        <authorList>
            <person name="Kumagai Y."/>
        </authorList>
    </citation>
    <scope>NUCLEOTIDE SEQUENCE [LARGE SCALE GENOMIC DNA]</scope>
    <source>
        <strain evidence="1 2">NBRC 107741</strain>
    </source>
</reference>